<keyword evidence="3" id="KW-1185">Reference proteome</keyword>
<dbReference type="RefSeq" id="WP_081969952.1">
    <property type="nucleotide sequence ID" value="NZ_JBANBW010000072.1"/>
</dbReference>
<keyword evidence="1" id="KW-0472">Membrane</keyword>
<accession>A0ABX1YBR4</accession>
<feature type="transmembrane region" description="Helical" evidence="1">
    <location>
        <begin position="160"/>
        <end position="176"/>
    </location>
</feature>
<feature type="transmembrane region" description="Helical" evidence="1">
    <location>
        <begin position="58"/>
        <end position="78"/>
    </location>
</feature>
<feature type="transmembrane region" description="Helical" evidence="1">
    <location>
        <begin position="34"/>
        <end position="52"/>
    </location>
</feature>
<evidence type="ECO:0000313" key="3">
    <source>
        <dbReference type="Proteomes" id="UP000596857"/>
    </source>
</evidence>
<reference evidence="2 3" key="1">
    <citation type="submission" date="2019-10" db="EMBL/GenBank/DDBJ databases">
        <title>Description of Paenibacillus terricola sp. nov.</title>
        <authorList>
            <person name="Carlier A."/>
            <person name="Qi S."/>
        </authorList>
    </citation>
    <scope>NUCLEOTIDE SEQUENCE [LARGE SCALE GENOMIC DNA]</scope>
    <source>
        <strain evidence="2 3">LMG 31459</strain>
    </source>
</reference>
<evidence type="ECO:0000256" key="1">
    <source>
        <dbReference type="SAM" id="Phobius"/>
    </source>
</evidence>
<feature type="transmembrane region" description="Helical" evidence="1">
    <location>
        <begin position="182"/>
        <end position="199"/>
    </location>
</feature>
<protein>
    <submittedName>
        <fullName evidence="2">Uncharacterized protein</fullName>
    </submittedName>
</protein>
<comment type="caution">
    <text evidence="2">The sequence shown here is derived from an EMBL/GenBank/DDBJ whole genome shotgun (WGS) entry which is preliminary data.</text>
</comment>
<dbReference type="Proteomes" id="UP000596857">
    <property type="component" value="Unassembled WGS sequence"/>
</dbReference>
<evidence type="ECO:0000313" key="2">
    <source>
        <dbReference type="EMBL" id="NOU78407.1"/>
    </source>
</evidence>
<feature type="transmembrane region" description="Helical" evidence="1">
    <location>
        <begin position="6"/>
        <end position="27"/>
    </location>
</feature>
<proteinExistence type="predicted"/>
<dbReference type="EMBL" id="WHOB01000018">
    <property type="protein sequence ID" value="NOU78407.1"/>
    <property type="molecule type" value="Genomic_DNA"/>
</dbReference>
<sequence>MSWEPVGFMFFSTIETLALYYLIMSLFRFKWKWYLWQVLFVILLNNLQSYLLRNELGMANISPLILILIFILFFSAVVRMPLILSIIATISGYVIFAVIQTIIVLLVFGSISDIYASVGNGYFLQLLTSAVVFFIFSYAYRKGKGFTFDLDKLRLKLEDILLSVLILGFVIGISVLLYYNDILLNAVIFVIMSVFLLYYSTRKEKEDA</sequence>
<gene>
    <name evidence="2" type="ORF">GC101_05885</name>
</gene>
<name>A0ABX1YBR4_9BACL</name>
<feature type="transmembrane region" description="Helical" evidence="1">
    <location>
        <begin position="122"/>
        <end position="140"/>
    </location>
</feature>
<keyword evidence="1" id="KW-1133">Transmembrane helix</keyword>
<keyword evidence="1" id="KW-0812">Transmembrane</keyword>
<organism evidence="2 3">
    <name type="scientific">Paenibacillus phytohabitans</name>
    <dbReference type="NCBI Taxonomy" id="2654978"/>
    <lineage>
        <taxon>Bacteria</taxon>
        <taxon>Bacillati</taxon>
        <taxon>Bacillota</taxon>
        <taxon>Bacilli</taxon>
        <taxon>Bacillales</taxon>
        <taxon>Paenibacillaceae</taxon>
        <taxon>Paenibacillus</taxon>
    </lineage>
</organism>
<feature type="transmembrane region" description="Helical" evidence="1">
    <location>
        <begin position="90"/>
        <end position="116"/>
    </location>
</feature>